<dbReference type="PANTHER" id="PTHR41878:SF1">
    <property type="entry name" value="TNPR PROTEIN"/>
    <property type="match status" value="1"/>
</dbReference>
<evidence type="ECO:0000313" key="3">
    <source>
        <dbReference type="Proteomes" id="UP000326779"/>
    </source>
</evidence>
<dbReference type="SUPFAM" id="SSF159941">
    <property type="entry name" value="MM3350-like"/>
    <property type="match status" value="1"/>
</dbReference>
<dbReference type="InterPro" id="IPR012912">
    <property type="entry name" value="Plasmid_pRiA4b_Orf3-like"/>
</dbReference>
<feature type="domain" description="Plasmid pRiA4b Orf3-like" evidence="1">
    <location>
        <begin position="7"/>
        <end position="137"/>
    </location>
</feature>
<reference evidence="2 3" key="1">
    <citation type="submission" date="2019-10" db="EMBL/GenBank/DDBJ databases">
        <title>The completed genome of Lactobacillus harbinensis M1.</title>
        <authorList>
            <person name="Zheng Y."/>
        </authorList>
    </citation>
    <scope>NUCLEOTIDE SEQUENCE [LARGE SCALE GENOMIC DNA]</scope>
    <source>
        <strain evidence="2 3">M1</strain>
    </source>
</reference>
<dbReference type="AlphaFoldDB" id="A0A5P8M9U0"/>
<name>A0A5P8M9U0_9LACO</name>
<gene>
    <name evidence="2" type="ORF">D1010_17180</name>
</gene>
<organism evidence="2 3">
    <name type="scientific">Schleiferilactobacillus harbinensis</name>
    <dbReference type="NCBI Taxonomy" id="304207"/>
    <lineage>
        <taxon>Bacteria</taxon>
        <taxon>Bacillati</taxon>
        <taxon>Bacillota</taxon>
        <taxon>Bacilli</taxon>
        <taxon>Lactobacillales</taxon>
        <taxon>Lactobacillaceae</taxon>
        <taxon>Schleiferilactobacillus</taxon>
    </lineage>
</organism>
<dbReference type="Gene3D" id="3.10.290.30">
    <property type="entry name" value="MM3350-like"/>
    <property type="match status" value="1"/>
</dbReference>
<dbReference type="RefSeq" id="WP_152261646.1">
    <property type="nucleotide sequence ID" value="NZ_CP045143.1"/>
</dbReference>
<evidence type="ECO:0000259" key="1">
    <source>
        <dbReference type="Pfam" id="PF07929"/>
    </source>
</evidence>
<dbReference type="InterPro" id="IPR024047">
    <property type="entry name" value="MM3350-like_sf"/>
</dbReference>
<evidence type="ECO:0000313" key="2">
    <source>
        <dbReference type="EMBL" id="QFR24975.1"/>
    </source>
</evidence>
<dbReference type="EMBL" id="CP045143">
    <property type="protein sequence ID" value="QFR24975.1"/>
    <property type="molecule type" value="Genomic_DNA"/>
</dbReference>
<sequence length="172" mass="19887">MSKEKQYLQLKIQLQHEKPAVWRRVIVPDTMHLDQLHVVIQVVFAWDNSHIDQFWNTQSRDFLYVPYIDDDLPADQALTSKTMVWSALESGNLIYDFDFESELDQRIHLEKIVNADALTGQPAPRCIAGRGTNPYGDQEFDLDQINDRLKAAFLTENTVAQDCDLTEGNGYW</sequence>
<protein>
    <recommendedName>
        <fullName evidence="1">Plasmid pRiA4b Orf3-like domain-containing protein</fullName>
    </recommendedName>
</protein>
<accession>A0A5P8M9U0</accession>
<dbReference type="Proteomes" id="UP000326779">
    <property type="component" value="Chromosome"/>
</dbReference>
<dbReference type="KEGG" id="lhb:D1010_17180"/>
<dbReference type="PANTHER" id="PTHR41878">
    <property type="entry name" value="LEXA REPRESSOR-RELATED"/>
    <property type="match status" value="1"/>
</dbReference>
<dbReference type="Pfam" id="PF07929">
    <property type="entry name" value="PRiA4_ORF3"/>
    <property type="match status" value="1"/>
</dbReference>
<proteinExistence type="predicted"/>